<sequence length="216" mass="23439">MPGKHVHFSAASYAGSSTPSPSFSTSTLPSSPGLITPPPLGFGSPYRTTPLPGIAACLHPLLSPEPNPVIAYDLLFAPETMRPLVPISSGILDEPATNPKVLSMDISCPHLPWRITVMPRSKKFGYVTIGDVFVALYRALRLNVTKEEFDLIPSAGMKDAITQAFRARYKGQPTTEMYDLEKAKGLKRIDFLCTHTRFTGLVPAKEGADGWILIVS</sequence>
<dbReference type="Proteomes" id="UP000807469">
    <property type="component" value="Unassembled WGS sequence"/>
</dbReference>
<accession>A0A9P6CXD3</accession>
<organism evidence="2 3">
    <name type="scientific">Pholiota conissans</name>
    <dbReference type="NCBI Taxonomy" id="109636"/>
    <lineage>
        <taxon>Eukaryota</taxon>
        <taxon>Fungi</taxon>
        <taxon>Dikarya</taxon>
        <taxon>Basidiomycota</taxon>
        <taxon>Agaricomycotina</taxon>
        <taxon>Agaricomycetes</taxon>
        <taxon>Agaricomycetidae</taxon>
        <taxon>Agaricales</taxon>
        <taxon>Agaricineae</taxon>
        <taxon>Strophariaceae</taxon>
        <taxon>Pholiota</taxon>
    </lineage>
</organism>
<dbReference type="AlphaFoldDB" id="A0A9P6CXD3"/>
<proteinExistence type="predicted"/>
<evidence type="ECO:0000259" key="1">
    <source>
        <dbReference type="Pfam" id="PF20415"/>
    </source>
</evidence>
<gene>
    <name evidence="2" type="ORF">BDN70DRAFT_863674</name>
</gene>
<protein>
    <recommendedName>
        <fullName evidence="1">DUF6699 domain-containing protein</fullName>
    </recommendedName>
</protein>
<reference evidence="2" key="1">
    <citation type="submission" date="2020-11" db="EMBL/GenBank/DDBJ databases">
        <authorList>
            <consortium name="DOE Joint Genome Institute"/>
            <person name="Ahrendt S."/>
            <person name="Riley R."/>
            <person name="Andreopoulos W."/>
            <person name="Labutti K."/>
            <person name="Pangilinan J."/>
            <person name="Ruiz-Duenas F.J."/>
            <person name="Barrasa J.M."/>
            <person name="Sanchez-Garcia M."/>
            <person name="Camarero S."/>
            <person name="Miyauchi S."/>
            <person name="Serrano A."/>
            <person name="Linde D."/>
            <person name="Babiker R."/>
            <person name="Drula E."/>
            <person name="Ayuso-Fernandez I."/>
            <person name="Pacheco R."/>
            <person name="Padilla G."/>
            <person name="Ferreira P."/>
            <person name="Barriuso J."/>
            <person name="Kellner H."/>
            <person name="Castanera R."/>
            <person name="Alfaro M."/>
            <person name="Ramirez L."/>
            <person name="Pisabarro A.G."/>
            <person name="Kuo A."/>
            <person name="Tritt A."/>
            <person name="Lipzen A."/>
            <person name="He G."/>
            <person name="Yan M."/>
            <person name="Ng V."/>
            <person name="Cullen D."/>
            <person name="Martin F."/>
            <person name="Rosso M.-N."/>
            <person name="Henrissat B."/>
            <person name="Hibbett D."/>
            <person name="Martinez A.T."/>
            <person name="Grigoriev I.V."/>
        </authorList>
    </citation>
    <scope>NUCLEOTIDE SEQUENCE</scope>
    <source>
        <strain evidence="2">CIRM-BRFM 674</strain>
    </source>
</reference>
<dbReference type="Pfam" id="PF20415">
    <property type="entry name" value="DUF6699"/>
    <property type="match status" value="1"/>
</dbReference>
<comment type="caution">
    <text evidence="2">The sequence shown here is derived from an EMBL/GenBank/DDBJ whole genome shotgun (WGS) entry which is preliminary data.</text>
</comment>
<name>A0A9P6CXD3_9AGAR</name>
<keyword evidence="3" id="KW-1185">Reference proteome</keyword>
<feature type="domain" description="DUF6699" evidence="1">
    <location>
        <begin position="70"/>
        <end position="206"/>
    </location>
</feature>
<evidence type="ECO:0000313" key="2">
    <source>
        <dbReference type="EMBL" id="KAF9476169.1"/>
    </source>
</evidence>
<dbReference type="InterPro" id="IPR046522">
    <property type="entry name" value="DUF6699"/>
</dbReference>
<dbReference type="OrthoDB" id="3172906at2759"/>
<dbReference type="EMBL" id="MU155304">
    <property type="protein sequence ID" value="KAF9476169.1"/>
    <property type="molecule type" value="Genomic_DNA"/>
</dbReference>
<evidence type="ECO:0000313" key="3">
    <source>
        <dbReference type="Proteomes" id="UP000807469"/>
    </source>
</evidence>